<evidence type="ECO:0000313" key="8">
    <source>
        <dbReference type="EMBL" id="KAE9201809.1"/>
    </source>
</evidence>
<dbReference type="EMBL" id="QXGD01002938">
    <property type="protein sequence ID" value="KAE9182399.1"/>
    <property type="molecule type" value="Genomic_DNA"/>
</dbReference>
<evidence type="ECO:0000313" key="10">
    <source>
        <dbReference type="Proteomes" id="UP000433483"/>
    </source>
</evidence>
<dbReference type="Proteomes" id="UP000441208">
    <property type="component" value="Unassembled WGS sequence"/>
</dbReference>
<dbReference type="EMBL" id="QXFZ01002975">
    <property type="protein sequence ID" value="KAE9072235.1"/>
    <property type="molecule type" value="Genomic_DNA"/>
</dbReference>
<dbReference type="Proteomes" id="UP000433483">
    <property type="component" value="Unassembled WGS sequence"/>
</dbReference>
<evidence type="ECO:0000313" key="1">
    <source>
        <dbReference type="EMBL" id="KAE8922760.1"/>
    </source>
</evidence>
<evidence type="ECO:0000313" key="14">
    <source>
        <dbReference type="Proteomes" id="UP000460718"/>
    </source>
</evidence>
<evidence type="ECO:0000313" key="2">
    <source>
        <dbReference type="EMBL" id="KAE8973733.1"/>
    </source>
</evidence>
<name>A0A6A3WEN8_9STRA</name>
<dbReference type="Proteomes" id="UP000476176">
    <property type="component" value="Unassembled WGS sequence"/>
</dbReference>
<evidence type="ECO:0000313" key="5">
    <source>
        <dbReference type="EMBL" id="KAE9088106.1"/>
    </source>
</evidence>
<dbReference type="OrthoDB" id="100137at2759"/>
<dbReference type="Proteomes" id="UP000460718">
    <property type="component" value="Unassembled WGS sequence"/>
</dbReference>
<dbReference type="EMBL" id="QXGB01000891">
    <property type="protein sequence ID" value="KAE9201809.1"/>
    <property type="molecule type" value="Genomic_DNA"/>
</dbReference>
<evidence type="ECO:0000313" key="11">
    <source>
        <dbReference type="Proteomes" id="UP000440367"/>
    </source>
</evidence>
<sequence>MYVSLTDMTKQLEEGMTMLFAEYEVPESAKKISNNDFARWCIPSDRKNTKSFARDFQKLLMLACYILQPALRSDWSTLEYTTAAINKLSADQNRIQFLRGGRIRIAMNKFKNVKHMGAQIVEIDSPRLKRYLRYWIDLLTRLNGAVPKQLFIWRLSPDKEVKLSTINRESFAKTLPRASEGVISKRQTVNSFRLAHEIALQRDGKYQDMTVGERGRAHGKLLHSHRTGLIYNWQRVFVLRSNRRSVYERVYDPF</sequence>
<keyword evidence="10" id="KW-1185">Reference proteome</keyword>
<dbReference type="Proteomes" id="UP000488956">
    <property type="component" value="Unassembled WGS sequence"/>
</dbReference>
<dbReference type="EMBL" id="QXGF01002980">
    <property type="protein sequence ID" value="KAE8922760.1"/>
    <property type="molecule type" value="Genomic_DNA"/>
</dbReference>
<comment type="caution">
    <text evidence="7">The sequence shown here is derived from an EMBL/GenBank/DDBJ whole genome shotgun (WGS) entry which is preliminary data.</text>
</comment>
<proteinExistence type="predicted"/>
<dbReference type="EMBL" id="QXFW01003003">
    <property type="protein sequence ID" value="KAE8973733.1"/>
    <property type="molecule type" value="Genomic_DNA"/>
</dbReference>
<evidence type="ECO:0000313" key="3">
    <source>
        <dbReference type="EMBL" id="KAE9071750.1"/>
    </source>
</evidence>
<dbReference type="EMBL" id="QXGC01002996">
    <property type="protein sequence ID" value="KAE9179606.1"/>
    <property type="molecule type" value="Genomic_DNA"/>
</dbReference>
<protein>
    <submittedName>
        <fullName evidence="7">Uncharacterized protein</fullName>
    </submittedName>
</protein>
<evidence type="ECO:0000313" key="6">
    <source>
        <dbReference type="EMBL" id="KAE9179606.1"/>
    </source>
</evidence>
<organism evidence="7 11">
    <name type="scientific">Phytophthora fragariae</name>
    <dbReference type="NCBI Taxonomy" id="53985"/>
    <lineage>
        <taxon>Eukaryota</taxon>
        <taxon>Sar</taxon>
        <taxon>Stramenopiles</taxon>
        <taxon>Oomycota</taxon>
        <taxon>Peronosporomycetes</taxon>
        <taxon>Peronosporales</taxon>
        <taxon>Peronosporaceae</taxon>
        <taxon>Phytophthora</taxon>
    </lineage>
</organism>
<evidence type="ECO:0000313" key="16">
    <source>
        <dbReference type="Proteomes" id="UP000488956"/>
    </source>
</evidence>
<evidence type="ECO:0000313" key="4">
    <source>
        <dbReference type="EMBL" id="KAE9072235.1"/>
    </source>
</evidence>
<dbReference type="Proteomes" id="UP000440367">
    <property type="component" value="Unassembled WGS sequence"/>
</dbReference>
<dbReference type="Proteomes" id="UP000440732">
    <property type="component" value="Unassembled WGS sequence"/>
</dbReference>
<reference evidence="9 10" key="1">
    <citation type="submission" date="2018-08" db="EMBL/GenBank/DDBJ databases">
        <title>Genomic investigation of the strawberry pathogen Phytophthora fragariae indicates pathogenicity is determined by transcriptional variation in three key races.</title>
        <authorList>
            <person name="Adams T.M."/>
            <person name="Armitage A.D."/>
            <person name="Sobczyk M.K."/>
            <person name="Bates H.J."/>
            <person name="Dunwell J.M."/>
            <person name="Nellist C.F."/>
            <person name="Harrison R.J."/>
        </authorList>
    </citation>
    <scope>NUCLEOTIDE SEQUENCE [LARGE SCALE GENOMIC DNA]</scope>
    <source>
        <strain evidence="7 11">BC-1</strain>
        <strain evidence="6 15">BC-23</strain>
        <strain evidence="8 10">NOV-27</strain>
        <strain evidence="5 12">NOV-5</strain>
        <strain evidence="4 13">NOV-71</strain>
        <strain evidence="1 9">NOV-9</strain>
        <strain evidence="3 16">ONT-3</strain>
        <strain evidence="2 14">SCRP245</strain>
    </source>
</reference>
<accession>A0A6A3WEN8</accession>
<dbReference type="EMBL" id="QXFX01003026">
    <property type="protein sequence ID" value="KAE9071750.1"/>
    <property type="molecule type" value="Genomic_DNA"/>
</dbReference>
<gene>
    <name evidence="7" type="ORF">PF002_g26996</name>
    <name evidence="6" type="ORF">PF004_g25100</name>
    <name evidence="8" type="ORF">PF005_g14816</name>
    <name evidence="5" type="ORF">PF006_g25660</name>
    <name evidence="4" type="ORF">PF007_g26251</name>
    <name evidence="1" type="ORF">PF009_g26979</name>
    <name evidence="3" type="ORF">PF010_g25745</name>
    <name evidence="2" type="ORF">PF011_g25133</name>
</gene>
<dbReference type="EMBL" id="QXGA01003057">
    <property type="protein sequence ID" value="KAE9088106.1"/>
    <property type="molecule type" value="Genomic_DNA"/>
</dbReference>
<evidence type="ECO:0000313" key="9">
    <source>
        <dbReference type="Proteomes" id="UP000429523"/>
    </source>
</evidence>
<dbReference type="Proteomes" id="UP000429523">
    <property type="component" value="Unassembled WGS sequence"/>
</dbReference>
<evidence type="ECO:0000313" key="15">
    <source>
        <dbReference type="Proteomes" id="UP000476176"/>
    </source>
</evidence>
<dbReference type="AlphaFoldDB" id="A0A6A3WEN8"/>
<evidence type="ECO:0000313" key="12">
    <source>
        <dbReference type="Proteomes" id="UP000440732"/>
    </source>
</evidence>
<evidence type="ECO:0000313" key="7">
    <source>
        <dbReference type="EMBL" id="KAE9182399.1"/>
    </source>
</evidence>
<evidence type="ECO:0000313" key="13">
    <source>
        <dbReference type="Proteomes" id="UP000441208"/>
    </source>
</evidence>